<feature type="domain" description="DUF676" evidence="1">
    <location>
        <begin position="43"/>
        <end position="131"/>
    </location>
</feature>
<dbReference type="KEGG" id="cab:CAB429"/>
<organism evidence="2 3">
    <name type="scientific">Chlamydia abortus (strain DSM 27085 / S26/3)</name>
    <name type="common">Chlamydophila abortus</name>
    <dbReference type="NCBI Taxonomy" id="218497"/>
    <lineage>
        <taxon>Bacteria</taxon>
        <taxon>Pseudomonadati</taxon>
        <taxon>Chlamydiota</taxon>
        <taxon>Chlamydiia</taxon>
        <taxon>Chlamydiales</taxon>
        <taxon>Chlamydiaceae</taxon>
        <taxon>Chlamydia/Chlamydophila group</taxon>
        <taxon>Chlamydia</taxon>
    </lineage>
</organism>
<dbReference type="PANTHER" id="PTHR37946:SF1">
    <property type="entry name" value="SLL1969 PROTEIN"/>
    <property type="match status" value="1"/>
</dbReference>
<dbReference type="InterPro" id="IPR029058">
    <property type="entry name" value="AB_hydrolase_fold"/>
</dbReference>
<name>Q5L649_CHLAB</name>
<keyword evidence="3" id="KW-1185">Reference proteome</keyword>
<sequence length="328" mass="37035">MQMNKLLLILLFLISGTSILADTSIIQTLPSGIGGIQETSQQKESVICVHAFLRSYRSLKPIGNVLEKENYDVFIWNYETRKFTIEKHADHLVKLIIKIAELKPGVPINFVTHSIGGVIVRVALAKPDCPQEAKCGKAILMAPPNAGSTLARRYRSLAIVQFIFGGKLGRQLLTYCPRKMLNVGKLPSTVDVLILSGNKRSKFLPFRLECENDGKVCTVETRLDTPHKGYVINTNHTYIITNKKSIFLMREFLKHGSKTAAIEQVPEEIELQVKEDKQKSSRLNTNKNKDIYIIHCFGSHPYNLYGFPKIWKPNSLQKSETNPETLEK</sequence>
<dbReference type="Proteomes" id="UP000001012">
    <property type="component" value="Chromosome"/>
</dbReference>
<dbReference type="InterPro" id="IPR007751">
    <property type="entry name" value="DUF676_lipase-like"/>
</dbReference>
<dbReference type="EMBL" id="CR848038">
    <property type="protein sequence ID" value="CAH63882.1"/>
    <property type="molecule type" value="Genomic_DNA"/>
</dbReference>
<dbReference type="AlphaFoldDB" id="Q5L649"/>
<reference evidence="2 3" key="1">
    <citation type="journal article" date="2005" name="Genome Res.">
        <title>The Chlamydophila abortus genome sequence reveals an array of variable proteins that contribute to interspecies variation.</title>
        <authorList>
            <person name="Thomson N.R."/>
            <person name="Yeats C."/>
            <person name="Bell K."/>
            <person name="Holden M.T.G."/>
            <person name="Bentley S.D."/>
            <person name="Livingstone M."/>
            <person name="Cerdeno-Tarraga A.M."/>
            <person name="Harris B."/>
            <person name="Doggett J."/>
            <person name="Ormond D."/>
            <person name="Mungal K."/>
            <person name="Clarke K."/>
            <person name="Feltwell T."/>
            <person name="Hance Z."/>
            <person name="Sanders M."/>
            <person name="Quail M.A."/>
            <person name="Price C."/>
            <person name="Parkhill J."/>
            <person name="Longbottom D."/>
        </authorList>
    </citation>
    <scope>NUCLEOTIDE SEQUENCE [LARGE SCALE GENOMIC DNA]</scope>
    <source>
        <strain evidence="3">DSM 27085 / S26/3</strain>
    </source>
</reference>
<evidence type="ECO:0000259" key="1">
    <source>
        <dbReference type="Pfam" id="PF05057"/>
    </source>
</evidence>
<proteinExistence type="predicted"/>
<gene>
    <name evidence="2" type="ordered locus">CAB429</name>
</gene>
<evidence type="ECO:0000313" key="2">
    <source>
        <dbReference type="EMBL" id="CAH63882.1"/>
    </source>
</evidence>
<dbReference type="PANTHER" id="PTHR37946">
    <property type="entry name" value="SLL1969 PROTEIN"/>
    <property type="match status" value="1"/>
</dbReference>
<dbReference type="SUPFAM" id="SSF53474">
    <property type="entry name" value="alpha/beta-Hydrolases"/>
    <property type="match status" value="1"/>
</dbReference>
<dbReference type="Pfam" id="PF05057">
    <property type="entry name" value="DUF676"/>
    <property type="match status" value="1"/>
</dbReference>
<dbReference type="HOGENOM" id="CLU_926518_0_0_0"/>
<dbReference type="eggNOG" id="COG1075">
    <property type="taxonomic scope" value="Bacteria"/>
</dbReference>
<protein>
    <submittedName>
        <fullName evidence="2">Exported protein</fullName>
    </submittedName>
</protein>
<accession>Q5L649</accession>
<evidence type="ECO:0000313" key="3">
    <source>
        <dbReference type="Proteomes" id="UP000001012"/>
    </source>
</evidence>
<dbReference type="Gene3D" id="3.40.50.1820">
    <property type="entry name" value="alpha/beta hydrolase"/>
    <property type="match status" value="1"/>
</dbReference>